<dbReference type="RefSeq" id="WP_118983857.1">
    <property type="nucleotide sequence ID" value="NZ_QHCS01000009.1"/>
</dbReference>
<organism evidence="3 4">
    <name type="scientific">Leptospira stimsonii</name>
    <dbReference type="NCBI Taxonomy" id="2202203"/>
    <lineage>
        <taxon>Bacteria</taxon>
        <taxon>Pseudomonadati</taxon>
        <taxon>Spirochaetota</taxon>
        <taxon>Spirochaetia</taxon>
        <taxon>Leptospirales</taxon>
        <taxon>Leptospiraceae</taxon>
        <taxon>Leptospira</taxon>
    </lineage>
</organism>
<dbReference type="PANTHER" id="PTHR30069">
    <property type="entry name" value="TONB-DEPENDENT OUTER MEMBRANE RECEPTOR"/>
    <property type="match status" value="1"/>
</dbReference>
<dbReference type="AlphaFoldDB" id="A0A8B3CMN4"/>
<gene>
    <name evidence="3" type="ORF">DLM78_21695</name>
</gene>
<dbReference type="GO" id="GO:0015344">
    <property type="term" value="F:siderophore uptake transmembrane transporter activity"/>
    <property type="evidence" value="ECO:0007669"/>
    <property type="project" value="TreeGrafter"/>
</dbReference>
<evidence type="ECO:0000313" key="3">
    <source>
        <dbReference type="EMBL" id="RHX83324.1"/>
    </source>
</evidence>
<dbReference type="SUPFAM" id="SSF56935">
    <property type="entry name" value="Porins"/>
    <property type="match status" value="1"/>
</dbReference>
<evidence type="ECO:0000313" key="4">
    <source>
        <dbReference type="Proteomes" id="UP000266669"/>
    </source>
</evidence>
<accession>A0A8B3CMN4</accession>
<dbReference type="Pfam" id="PF07715">
    <property type="entry name" value="Plug"/>
    <property type="match status" value="1"/>
</dbReference>
<evidence type="ECO:0000256" key="1">
    <source>
        <dbReference type="ARBA" id="ARBA00022729"/>
    </source>
</evidence>
<dbReference type="GO" id="GO:0009279">
    <property type="term" value="C:cell outer membrane"/>
    <property type="evidence" value="ECO:0007669"/>
    <property type="project" value="TreeGrafter"/>
</dbReference>
<dbReference type="InterPro" id="IPR037066">
    <property type="entry name" value="Plug_dom_sf"/>
</dbReference>
<comment type="caution">
    <text evidence="3">The sequence shown here is derived from an EMBL/GenBank/DDBJ whole genome shotgun (WGS) entry which is preliminary data.</text>
</comment>
<evidence type="ECO:0000259" key="2">
    <source>
        <dbReference type="Pfam" id="PF07715"/>
    </source>
</evidence>
<dbReference type="EMBL" id="QHCS01000009">
    <property type="protein sequence ID" value="RHX83324.1"/>
    <property type="molecule type" value="Genomic_DNA"/>
</dbReference>
<dbReference type="PANTHER" id="PTHR30069:SF29">
    <property type="entry name" value="HEMOGLOBIN AND HEMOGLOBIN-HAPTOGLOBIN-BINDING PROTEIN 1-RELATED"/>
    <property type="match status" value="1"/>
</dbReference>
<dbReference type="Proteomes" id="UP000266669">
    <property type="component" value="Unassembled WGS sequence"/>
</dbReference>
<dbReference type="InterPro" id="IPR012910">
    <property type="entry name" value="Plug_dom"/>
</dbReference>
<keyword evidence="1" id="KW-0732">Signal</keyword>
<sequence length="861" mass="97836">MYSNSLFSQSSPDFVLIEKGNFKTTLLINKLSDEIIISVPESGLYSILFASTEGIQRRRRIELVKGQNFVKIGSLIENRETEISVIGEKDDINGVRLKQAEIKRLPGTFGDSLKAVFNVPGVSQIFQNYNNSSFQSALPIQLSLTKSGTQTKSPDISNSQRGFLVMRGAGSKSNQFYFDDLPFSYPFHADGISSVINNNAIRSLEVYSGAYSTRYGFGTGGVIAVEGFKKREDLTVVNLNTFLIDGYTFKNVTKNLNVNVSGRKYYPNLLLGQLHDVVPNQTLISDYSDYQGRIHWDINSEHSITITSFGAKDFRYPFAKNEKLDANQSSAESLVDGLVVDRDFRTDGLKHIWTPFGSIKNTINVARNYFSERIQNSTYYLDSNDGRISPDGFVKINTVGNDFSQNLNYFEDFLEISIFKKILKLNSGGQYRETVSSFKGKITYLNPKPQFLRLTELIISDPNTNTMAVLDGDKMTHREIGYFSELKFDHLGYSATLGVRRDYYDLSKEWKTNPRFLLAKNFTSFGTTLFGGTGNFSQAPNDISQYSKTIGNPKLKVETSQHSNIGIEQKFLSKYSIKVEGYRNTFDSMAIQDQFVSDSSAANINNVSSLVDQRSSTLIPQRNLNYSNSMTGWSKGIELMIRKEMEEGTGFFGWASYSNSLTKRNRNQPVLSEEEIKNHQNLTQNNRLIYQDNSRGYYTNLYSNGSLEVLRKNSKEELYDLDRTHIFSFVAGWRYLNSFQLGFRYSYLTNYAYTPIIGSEKQQIGYSPIYSNYIRSERLPAYNQIDLRFDKFITTSWGNLNFYLEVVNLTANRIAVSNTVFTSGIPYIPGSNPQTLYINQNGLNIYKHRVPNLNFGLEMKF</sequence>
<dbReference type="GO" id="GO:0044718">
    <property type="term" value="P:siderophore transmembrane transport"/>
    <property type="evidence" value="ECO:0007669"/>
    <property type="project" value="TreeGrafter"/>
</dbReference>
<proteinExistence type="predicted"/>
<dbReference type="InterPro" id="IPR039426">
    <property type="entry name" value="TonB-dep_rcpt-like"/>
</dbReference>
<keyword evidence="3" id="KW-0675">Receptor</keyword>
<name>A0A8B3CMN4_9LEPT</name>
<feature type="domain" description="TonB-dependent receptor plug" evidence="2">
    <location>
        <begin position="157"/>
        <end position="222"/>
    </location>
</feature>
<dbReference type="Gene3D" id="2.170.130.10">
    <property type="entry name" value="TonB-dependent receptor, plug domain"/>
    <property type="match status" value="1"/>
</dbReference>
<reference evidence="4" key="1">
    <citation type="submission" date="2018-05" db="EMBL/GenBank/DDBJ databases">
        <title>Leptospira yasudae sp. nov. and Leptospira stimsonii sp. nov., two pathogenic species of the genus Leptospira isolated from environmental sources.</title>
        <authorList>
            <person name="Casanovas-Massana A."/>
            <person name="Hamond C."/>
            <person name="Santos L.A."/>
            <person name="Hacker K.P."/>
            <person name="Balassiano I."/>
            <person name="Medeiros M.A."/>
            <person name="Reis M.G."/>
            <person name="Ko A.I."/>
            <person name="Wunder E.A."/>
        </authorList>
    </citation>
    <scope>NUCLEOTIDE SEQUENCE [LARGE SCALE GENOMIC DNA]</scope>
    <source>
        <strain evidence="4">AMB6-RJ</strain>
    </source>
</reference>
<protein>
    <submittedName>
        <fullName evidence="3">TonB-dependent receptor</fullName>
    </submittedName>
</protein>